<feature type="non-terminal residue" evidence="1">
    <location>
        <position position="220"/>
    </location>
</feature>
<accession>A0ACB7P452</accession>
<comment type="caution">
    <text evidence="1">The sequence shown here is derived from an EMBL/GenBank/DDBJ whole genome shotgun (WGS) entry which is preliminary data.</text>
</comment>
<reference evidence="1 2" key="1">
    <citation type="journal article" date="2021" name="Nat. Commun.">
        <title>Genetic determinants of endophytism in the Arabidopsis root mycobiome.</title>
        <authorList>
            <person name="Mesny F."/>
            <person name="Miyauchi S."/>
            <person name="Thiergart T."/>
            <person name="Pickel B."/>
            <person name="Atanasova L."/>
            <person name="Karlsson M."/>
            <person name="Huettel B."/>
            <person name="Barry K.W."/>
            <person name="Haridas S."/>
            <person name="Chen C."/>
            <person name="Bauer D."/>
            <person name="Andreopoulos W."/>
            <person name="Pangilinan J."/>
            <person name="LaButti K."/>
            <person name="Riley R."/>
            <person name="Lipzen A."/>
            <person name="Clum A."/>
            <person name="Drula E."/>
            <person name="Henrissat B."/>
            <person name="Kohler A."/>
            <person name="Grigoriev I.V."/>
            <person name="Martin F.M."/>
            <person name="Hacquard S."/>
        </authorList>
    </citation>
    <scope>NUCLEOTIDE SEQUENCE [LARGE SCALE GENOMIC DNA]</scope>
    <source>
        <strain evidence="1 2">MPI-SDFR-AT-0079</strain>
    </source>
</reference>
<sequence length="220" mass="24242">TRLRDLTVLVRTNTTFYSLATPHIYAHFDIAWPENLAATSGHNGIRNLISGLSTVCIESTFARELGENDHQNTPRSVQLSTRNHGQYTKTFGIGNSPLIQVAEYIVYKTGGIILGTLVANAIGRMNNLETFSWDMPTGVHPRVFEALGSLAHQPGRTCKLSHVRVRWHDSSSHMKNISWATFANIHSMALVPEGTRATPIGLMLPPGQNHPPPRAPVPYS</sequence>
<dbReference type="Proteomes" id="UP000724584">
    <property type="component" value="Unassembled WGS sequence"/>
</dbReference>
<feature type="non-terminal residue" evidence="1">
    <location>
        <position position="1"/>
    </location>
</feature>
<name>A0ACB7P452_9PEZI</name>
<gene>
    <name evidence="1" type="ORF">F5144DRAFT_460284</name>
</gene>
<keyword evidence="2" id="KW-1185">Reference proteome</keyword>
<evidence type="ECO:0000313" key="2">
    <source>
        <dbReference type="Proteomes" id="UP000724584"/>
    </source>
</evidence>
<evidence type="ECO:0000313" key="1">
    <source>
        <dbReference type="EMBL" id="KAH6628001.1"/>
    </source>
</evidence>
<protein>
    <submittedName>
        <fullName evidence="1">Uncharacterized protein</fullName>
    </submittedName>
</protein>
<dbReference type="EMBL" id="JAGIZQ010000005">
    <property type="protein sequence ID" value="KAH6628001.1"/>
    <property type="molecule type" value="Genomic_DNA"/>
</dbReference>
<organism evidence="1 2">
    <name type="scientific">Chaetomium tenue</name>
    <dbReference type="NCBI Taxonomy" id="1854479"/>
    <lineage>
        <taxon>Eukaryota</taxon>
        <taxon>Fungi</taxon>
        <taxon>Dikarya</taxon>
        <taxon>Ascomycota</taxon>
        <taxon>Pezizomycotina</taxon>
        <taxon>Sordariomycetes</taxon>
        <taxon>Sordariomycetidae</taxon>
        <taxon>Sordariales</taxon>
        <taxon>Chaetomiaceae</taxon>
        <taxon>Chaetomium</taxon>
    </lineage>
</organism>
<proteinExistence type="predicted"/>